<proteinExistence type="predicted"/>
<dbReference type="EMBL" id="MT144026">
    <property type="protein sequence ID" value="QJA46923.1"/>
    <property type="molecule type" value="Genomic_DNA"/>
</dbReference>
<protein>
    <submittedName>
        <fullName evidence="2">Putative homing endonuclease</fullName>
    </submittedName>
</protein>
<keyword evidence="2" id="KW-0255">Endonuclease</keyword>
<dbReference type="AlphaFoldDB" id="A0A6H1ZG84"/>
<reference evidence="2" key="1">
    <citation type="submission" date="2020-03" db="EMBL/GenBank/DDBJ databases">
        <title>The deep terrestrial virosphere.</title>
        <authorList>
            <person name="Holmfeldt K."/>
            <person name="Nilsson E."/>
            <person name="Simone D."/>
            <person name="Lopez-Fernandez M."/>
            <person name="Wu X."/>
            <person name="de Brujin I."/>
            <person name="Lundin D."/>
            <person name="Andersson A."/>
            <person name="Bertilsson S."/>
            <person name="Dopson M."/>
        </authorList>
    </citation>
    <scope>NUCLEOTIDE SEQUENCE</scope>
    <source>
        <strain evidence="2">TM448A00578</strain>
    </source>
</reference>
<feature type="domain" description="HNH nuclease" evidence="1">
    <location>
        <begin position="83"/>
        <end position="119"/>
    </location>
</feature>
<evidence type="ECO:0000313" key="2">
    <source>
        <dbReference type="EMBL" id="QJA46923.1"/>
    </source>
</evidence>
<gene>
    <name evidence="2" type="ORF">TM448A00578_0009</name>
</gene>
<keyword evidence="2" id="KW-0540">Nuclease</keyword>
<keyword evidence="2" id="KW-0378">Hydrolase</keyword>
<name>A0A6H1ZG84_9ZZZZ</name>
<organism evidence="2">
    <name type="scientific">viral metagenome</name>
    <dbReference type="NCBI Taxonomy" id="1070528"/>
    <lineage>
        <taxon>unclassified sequences</taxon>
        <taxon>metagenomes</taxon>
        <taxon>organismal metagenomes</taxon>
    </lineage>
</organism>
<evidence type="ECO:0000259" key="1">
    <source>
        <dbReference type="Pfam" id="PF13392"/>
    </source>
</evidence>
<dbReference type="SUPFAM" id="SSF54060">
    <property type="entry name" value="His-Me finger endonucleases"/>
    <property type="match status" value="1"/>
</dbReference>
<dbReference type="GO" id="GO:0004519">
    <property type="term" value="F:endonuclease activity"/>
    <property type="evidence" value="ECO:0007669"/>
    <property type="project" value="UniProtKB-KW"/>
</dbReference>
<dbReference type="Pfam" id="PF13392">
    <property type="entry name" value="HNH_3"/>
    <property type="match status" value="1"/>
</dbReference>
<accession>A0A6H1ZG84</accession>
<dbReference type="InterPro" id="IPR044925">
    <property type="entry name" value="His-Me_finger_sf"/>
</dbReference>
<sequence>MDGWGLYEDHWRRGLDIERIARERGVSTHAVVCWMNRHGVPIRGASAVRARTRRRTRHPGTGYVSHYVPDHPYTQTSGYVLEHRLVMEKKIGGYLDPSEVVHHIDQDVSNNSVENLILFESIAEHTKHHLELNRTTALKPYSIHEWDKMQYQFE</sequence>
<dbReference type="InterPro" id="IPR003615">
    <property type="entry name" value="HNH_nuc"/>
</dbReference>
<dbReference type="Gene3D" id="3.90.75.20">
    <property type="match status" value="1"/>
</dbReference>